<keyword evidence="1" id="KW-0732">Signal</keyword>
<reference evidence="5 6" key="2">
    <citation type="journal article" date="2011" name="J. Antibiot.">
        <title>Furaquinocins I and J: novel polyketide isoprenoid hybrid compounds from Streptomyces reveromyceticus SN-593.</title>
        <authorList>
            <person name="Panthee S."/>
            <person name="Takahashi S."/>
            <person name="Takagi H."/>
            <person name="Nogawa T."/>
            <person name="Oowada E."/>
            <person name="Uramoto M."/>
            <person name="Osada H."/>
        </authorList>
    </citation>
    <scope>NUCLEOTIDE SEQUENCE [LARGE SCALE GENOMIC DNA]</scope>
    <source>
        <strain evidence="5 6">SN-593</strain>
    </source>
</reference>
<gene>
    <name evidence="5" type="ORF">RVR_7116</name>
</gene>
<feature type="domain" description="LamG-like jellyroll fold" evidence="4">
    <location>
        <begin position="742"/>
        <end position="884"/>
    </location>
</feature>
<keyword evidence="6" id="KW-1185">Reference proteome</keyword>
<evidence type="ECO:0000259" key="4">
    <source>
        <dbReference type="SMART" id="SM00560"/>
    </source>
</evidence>
<dbReference type="Pfam" id="PF13385">
    <property type="entry name" value="Laminin_G_3"/>
    <property type="match status" value="3"/>
</dbReference>
<feature type="domain" description="LamG-like jellyroll fold" evidence="4">
    <location>
        <begin position="969"/>
        <end position="1110"/>
    </location>
</feature>
<keyword evidence="2" id="KW-1015">Disulfide bond</keyword>
<evidence type="ECO:0000256" key="1">
    <source>
        <dbReference type="ARBA" id="ARBA00022729"/>
    </source>
</evidence>
<dbReference type="SUPFAM" id="SSF49899">
    <property type="entry name" value="Concanavalin A-like lectins/glucanases"/>
    <property type="match status" value="3"/>
</dbReference>
<evidence type="ECO:0000313" key="6">
    <source>
        <dbReference type="Proteomes" id="UP000595703"/>
    </source>
</evidence>
<evidence type="ECO:0000313" key="5">
    <source>
        <dbReference type="EMBL" id="BBB00169.1"/>
    </source>
</evidence>
<dbReference type="KEGG" id="arev:RVR_7116"/>
<feature type="region of interest" description="Disordered" evidence="3">
    <location>
        <begin position="211"/>
        <end position="232"/>
    </location>
</feature>
<dbReference type="InterPro" id="IPR013320">
    <property type="entry name" value="ConA-like_dom_sf"/>
</dbReference>
<reference evidence="5 6" key="4">
    <citation type="journal article" date="2020" name="Sci. Rep.">
        <title>beta-carboline chemical signals induce reveromycin production through a LuxR family regulator in Streptomyces sp. SN-593.</title>
        <authorList>
            <person name="Panthee S."/>
            <person name="Kito N."/>
            <person name="Hayashi T."/>
            <person name="Shimizu T."/>
            <person name="Ishikawa J."/>
            <person name="Hamamoto H."/>
            <person name="Osada H."/>
            <person name="Takahashi S."/>
        </authorList>
    </citation>
    <scope>NUCLEOTIDE SEQUENCE [LARGE SCALE GENOMIC DNA]</scope>
    <source>
        <strain evidence="5 6">SN-593</strain>
    </source>
</reference>
<accession>A0A7U3VQY5</accession>
<dbReference type="PANTHER" id="PTHR46943">
    <property type="entry name" value="PENTRAXIN-RELATED PROTEIN PTX3"/>
    <property type="match status" value="1"/>
</dbReference>
<dbReference type="EMBL" id="AP018365">
    <property type="protein sequence ID" value="BBB00169.1"/>
    <property type="molecule type" value="Genomic_DNA"/>
</dbReference>
<sequence length="1375" mass="144469">MSQAVSTGQDVEITSLRSESSETYATADGRLETVQHLRPVRARVDGGWKDVDNTLAAGAGGRVAPKVSSVGMTFSGGGNGPLVSLETAGKELSYTWPTALPAPELVGDTATYKDVLPDVDLQMRSDTDGFHQLLVVNTATAAQNPALAQLKLAVSGSGLKLAESPDGGLQARDEAGGGLAFEAPTPVMWDSGADNTTESATTAKTRSAQAQTEAAAADGQGPGDASKIAPIGVDVSSDGSQLQLTPDQEMLSAADTRFPVYLDPETYTPKASSWTMASRYWASTPQWRFNGDADAGVGYCGWDYCAPYDLKRLFYQFPASTFAGKSIISATFVAHETHSASCDARPVELWRTKAISSSTTWNSQNNDAFWLNKLSTANVAHGGGTSCPAGDVEFDAKSAVQVAANVGSSTATFGLRASDEDDKYGWKRFSDDAYLRVKYNRPPGQIPMAHLSMNPGGLCKKPADTVSVRIRPSVSAADVTDPDKDQVSVQFQAYWDAGDGKGMVAHWTSAKIGPKASGSNFSTTLPTSVPEGKTVAWAARSVDYDQGTYYSYSPWSQTGSATACYFVYDSHVPASPQLASGEYPAVDDTDPDDQSYDGVGRYGTFTITSGDSSVTGYEYGVNADPSSGNTVTTTAGAAKTIRFRPTRSGTNFITALTMTASGVRSAPATYEFKVKAGQPARAEWNLDDAEGSATAAGTAGERTLDIHGNPVLGDPGAVGSAVTFDGTDDYLQSDLPTVDTSLGFSVAAWVKLSAMPSAAAVVATQPGNNSPGFELYYSKALDRWAFNQYTADTATATPVRAMQASAGGVQAGQWVHLAGTYSAAAGQLSLYVNGALAGTAAYTNAWDARRGLQIGAGLYEGVPASYFPGAIDDVRIYDKPLVAADVTRLYNKQPIAAGRPARAVFPLDEPAADDAGNPTTQLSGRADVEDATLKNGAEPGQPGVDHDALTLDGVDDYATTTSPHVNNQASFSVVAWAKLSEKPNHAAIIATQTGTNRPGFELYYSATYGWTFNQYVSDSDDSTAVRATQGNTTESPAGVWTQLIGSYDAVADQLQLFVNGSLVQTTPFAAPFYGGGPVQIGAGSYDGAPDSFFPGQIDQVQLYDRALSAPEASDLYQALPVTEGHWSLDSADGTPGVSPDDPSTGSAQHPLTLGQGATVNTDSFVGSGALALSGSDDSYAATAASPIHTNTSFTVSAWVATPGRPTKPVAVMSQAGSYTSGFMVRYIPDPNDPDNAGVWELDLADQDSASAVHTVADHTNFQNNYAPWNNITVVYDAFAAQMRLYVDGDLRQTLCADDDDDGIADDPTCTEKVSWNSDAHAFDATGGLQLGRARQDGSFKDYFSGEIDDVWAFQGAADDKLINDLYDGDYAATQA</sequence>
<dbReference type="PANTHER" id="PTHR46943:SF1">
    <property type="entry name" value="PENTRAXIN-RELATED PROTEIN PTX3"/>
    <property type="match status" value="1"/>
</dbReference>
<feature type="compositionally biased region" description="Polar residues" evidence="3">
    <location>
        <begin position="1141"/>
        <end position="1154"/>
    </location>
</feature>
<proteinExistence type="predicted"/>
<dbReference type="Proteomes" id="UP000595703">
    <property type="component" value="Chromosome"/>
</dbReference>
<feature type="region of interest" description="Disordered" evidence="3">
    <location>
        <begin position="1"/>
        <end position="24"/>
    </location>
</feature>
<dbReference type="Gene3D" id="2.60.120.200">
    <property type="match status" value="3"/>
</dbReference>
<evidence type="ECO:0000256" key="2">
    <source>
        <dbReference type="ARBA" id="ARBA00023157"/>
    </source>
</evidence>
<protein>
    <recommendedName>
        <fullName evidence="4">LamG-like jellyroll fold domain-containing protein</fullName>
    </recommendedName>
</protein>
<feature type="compositionally biased region" description="Polar residues" evidence="3">
    <location>
        <begin position="15"/>
        <end position="24"/>
    </location>
</feature>
<feature type="region of interest" description="Disordered" evidence="3">
    <location>
        <begin position="1127"/>
        <end position="1154"/>
    </location>
</feature>
<dbReference type="SMART" id="SM00560">
    <property type="entry name" value="LamGL"/>
    <property type="match status" value="3"/>
</dbReference>
<reference evidence="5 6" key="3">
    <citation type="journal article" date="2011" name="Nat. Chem. Biol.">
        <title>Reveromycin A biosynthesis uses RevG and RevJ for stereospecific spiroacetal formation.</title>
        <authorList>
            <person name="Takahashi S."/>
            <person name="Toyoda A."/>
            <person name="Sekiyama Y."/>
            <person name="Takagi H."/>
            <person name="Nogawa T."/>
            <person name="Uramoto M."/>
            <person name="Suzuki R."/>
            <person name="Koshino H."/>
            <person name="Kumano T."/>
            <person name="Panthee S."/>
            <person name="Dairi T."/>
            <person name="Ishikawa J."/>
            <person name="Ikeda H."/>
            <person name="Sakaki Y."/>
            <person name="Osada H."/>
        </authorList>
    </citation>
    <scope>NUCLEOTIDE SEQUENCE [LARGE SCALE GENOMIC DNA]</scope>
    <source>
        <strain evidence="5 6">SN-593</strain>
    </source>
</reference>
<name>A0A7U3VQY5_9ACTN</name>
<feature type="domain" description="LamG-like jellyroll fold" evidence="4">
    <location>
        <begin position="1191"/>
        <end position="1360"/>
    </location>
</feature>
<feature type="compositionally biased region" description="Low complexity" evidence="3">
    <location>
        <begin position="211"/>
        <end position="225"/>
    </location>
</feature>
<reference evidence="5 6" key="1">
    <citation type="journal article" date="2010" name="J. Bacteriol.">
        <title>Biochemical characterization of a novel indole prenyltransferase from Streptomyces sp. SN-593.</title>
        <authorList>
            <person name="Takahashi S."/>
            <person name="Takagi H."/>
            <person name="Toyoda A."/>
            <person name="Uramoto M."/>
            <person name="Nogawa T."/>
            <person name="Ueki M."/>
            <person name="Sakaki Y."/>
            <person name="Osada H."/>
        </authorList>
    </citation>
    <scope>NUCLEOTIDE SEQUENCE [LARGE SCALE GENOMIC DNA]</scope>
    <source>
        <strain evidence="5 6">SN-593</strain>
    </source>
</reference>
<evidence type="ECO:0000256" key="3">
    <source>
        <dbReference type="SAM" id="MobiDB-lite"/>
    </source>
</evidence>
<dbReference type="RefSeq" id="WP_202236230.1">
    <property type="nucleotide sequence ID" value="NZ_AP018365.1"/>
</dbReference>
<dbReference type="GO" id="GO:0006955">
    <property type="term" value="P:immune response"/>
    <property type="evidence" value="ECO:0007669"/>
    <property type="project" value="InterPro"/>
</dbReference>
<organism evidence="5 6">
    <name type="scientific">Actinacidiphila reveromycinica</name>
    <dbReference type="NCBI Taxonomy" id="659352"/>
    <lineage>
        <taxon>Bacteria</taxon>
        <taxon>Bacillati</taxon>
        <taxon>Actinomycetota</taxon>
        <taxon>Actinomycetes</taxon>
        <taxon>Kitasatosporales</taxon>
        <taxon>Streptomycetaceae</taxon>
        <taxon>Actinacidiphila</taxon>
    </lineage>
</organism>
<dbReference type="InterPro" id="IPR042837">
    <property type="entry name" value="PTX3"/>
</dbReference>
<dbReference type="InterPro" id="IPR006558">
    <property type="entry name" value="LamG-like"/>
</dbReference>
<dbReference type="NCBIfam" id="NF033679">
    <property type="entry name" value="DNRLRE_dom"/>
    <property type="match status" value="1"/>
</dbReference>